<feature type="compositionally biased region" description="Basic and acidic residues" evidence="9">
    <location>
        <begin position="250"/>
        <end position="264"/>
    </location>
</feature>
<keyword evidence="3" id="KW-1003">Cell membrane</keyword>
<dbReference type="PANTHER" id="PTHR31083">
    <property type="entry name" value="UPSTREAM OF FLC PROTEIN (DUF966)"/>
    <property type="match status" value="1"/>
</dbReference>
<feature type="region of interest" description="Disordered" evidence="9">
    <location>
        <begin position="1"/>
        <end position="20"/>
    </location>
</feature>
<dbReference type="InterPro" id="IPR021182">
    <property type="entry name" value="SOK_magnoliopsida"/>
</dbReference>
<dbReference type="GO" id="GO:0051301">
    <property type="term" value="P:cell division"/>
    <property type="evidence" value="ECO:0007669"/>
    <property type="project" value="UniProtKB-KW"/>
</dbReference>
<feature type="compositionally biased region" description="Basic and acidic residues" evidence="9">
    <location>
        <begin position="390"/>
        <end position="400"/>
    </location>
</feature>
<evidence type="ECO:0000256" key="7">
    <source>
        <dbReference type="ARBA" id="ARBA00024211"/>
    </source>
</evidence>
<evidence type="ECO:0000256" key="3">
    <source>
        <dbReference type="ARBA" id="ARBA00022475"/>
    </source>
</evidence>
<keyword evidence="4" id="KW-0132">Cell division</keyword>
<dbReference type="Proteomes" id="UP001293593">
    <property type="component" value="Unassembled WGS sequence"/>
</dbReference>
<feature type="compositionally biased region" description="Polar residues" evidence="9">
    <location>
        <begin position="217"/>
        <end position="229"/>
    </location>
</feature>
<dbReference type="PANTHER" id="PTHR31083:SF18">
    <property type="entry name" value="PROTEIN SOSEKI 2"/>
    <property type="match status" value="1"/>
</dbReference>
<comment type="subcellular location">
    <subcellularLocation>
        <location evidence="1">Cell membrane</location>
        <topology evidence="1">Peripheral membrane protein</topology>
        <orientation evidence="1">Cytoplasmic side</orientation>
    </subcellularLocation>
</comment>
<dbReference type="Pfam" id="PF06136">
    <property type="entry name" value="SOK"/>
    <property type="match status" value="1"/>
</dbReference>
<dbReference type="GO" id="GO:0090708">
    <property type="term" value="P:specification of plant organ axis polarity"/>
    <property type="evidence" value="ECO:0007669"/>
    <property type="project" value="UniProtKB-ARBA"/>
</dbReference>
<dbReference type="PIRSF" id="PIRSF031043">
    <property type="entry name" value="UCP031043"/>
    <property type="match status" value="1"/>
</dbReference>
<evidence type="ECO:0000256" key="6">
    <source>
        <dbReference type="ARBA" id="ARBA00023306"/>
    </source>
</evidence>
<comment type="similarity">
    <text evidence="7">Belongs to the SOSEKI family.</text>
</comment>
<feature type="region of interest" description="Disordered" evidence="9">
    <location>
        <begin position="169"/>
        <end position="264"/>
    </location>
</feature>
<evidence type="ECO:0000256" key="1">
    <source>
        <dbReference type="ARBA" id="ARBA00004413"/>
    </source>
</evidence>
<dbReference type="InterPro" id="IPR010369">
    <property type="entry name" value="SOK"/>
</dbReference>
<dbReference type="EMBL" id="JAWXYG010000008">
    <property type="protein sequence ID" value="KAK4264887.1"/>
    <property type="molecule type" value="Genomic_DNA"/>
</dbReference>
<protein>
    <recommendedName>
        <fullName evidence="10">SOSEKI DIX-like domain-containing protein</fullName>
    </recommendedName>
</protein>
<keyword evidence="6" id="KW-0131">Cell cycle</keyword>
<dbReference type="GO" id="GO:0051258">
    <property type="term" value="P:protein polymerization"/>
    <property type="evidence" value="ECO:0007669"/>
    <property type="project" value="UniProtKB-ARBA"/>
</dbReference>
<feature type="region of interest" description="Disordered" evidence="9">
    <location>
        <begin position="362"/>
        <end position="416"/>
    </location>
</feature>
<evidence type="ECO:0000313" key="12">
    <source>
        <dbReference type="Proteomes" id="UP001293593"/>
    </source>
</evidence>
<evidence type="ECO:0000256" key="9">
    <source>
        <dbReference type="SAM" id="MobiDB-lite"/>
    </source>
</evidence>
<comment type="subunit">
    <text evidence="8">Homodimer. Forms long polymer filaments with other SOKs proteins polymers (e.g. SOK1, SOK2, SOK3 and SOK4) crucial for polar localization and biological activity. Binds to ANGUSTIFOLIA (AN).</text>
</comment>
<evidence type="ECO:0000256" key="2">
    <source>
        <dbReference type="ARBA" id="ARBA00022473"/>
    </source>
</evidence>
<reference evidence="11" key="1">
    <citation type="submission" date="2023-10" db="EMBL/GenBank/DDBJ databases">
        <title>Chromosome-level genome of the transformable northern wattle, Acacia crassicarpa.</title>
        <authorList>
            <person name="Massaro I."/>
            <person name="Sinha N.R."/>
            <person name="Poethig S."/>
            <person name="Leichty A.R."/>
        </authorList>
    </citation>
    <scope>NUCLEOTIDE SEQUENCE</scope>
    <source>
        <strain evidence="11">Acra3RX</strain>
        <tissue evidence="11">Leaf</tissue>
    </source>
</reference>
<proteinExistence type="inferred from homology"/>
<evidence type="ECO:0000313" key="11">
    <source>
        <dbReference type="EMBL" id="KAK4264887.1"/>
    </source>
</evidence>
<feature type="compositionally biased region" description="Acidic residues" evidence="9">
    <location>
        <begin position="169"/>
        <end position="180"/>
    </location>
</feature>
<gene>
    <name evidence="11" type="ORF">QN277_026008</name>
</gene>
<evidence type="ECO:0000256" key="8">
    <source>
        <dbReference type="ARBA" id="ARBA00046534"/>
    </source>
</evidence>
<evidence type="ECO:0000256" key="4">
    <source>
        <dbReference type="ARBA" id="ARBA00022618"/>
    </source>
</evidence>
<comment type="caution">
    <text evidence="11">The sequence shown here is derived from an EMBL/GenBank/DDBJ whole genome shotgun (WGS) entry which is preliminary data.</text>
</comment>
<keyword evidence="5" id="KW-0472">Membrane</keyword>
<keyword evidence="12" id="KW-1185">Reference proteome</keyword>
<keyword evidence="2" id="KW-0217">Developmental protein</keyword>
<feature type="domain" description="SOSEKI DIX-like" evidence="10">
    <location>
        <begin position="36"/>
        <end position="124"/>
    </location>
</feature>
<organism evidence="11 12">
    <name type="scientific">Acacia crassicarpa</name>
    <name type="common">northern wattle</name>
    <dbReference type="NCBI Taxonomy" id="499986"/>
    <lineage>
        <taxon>Eukaryota</taxon>
        <taxon>Viridiplantae</taxon>
        <taxon>Streptophyta</taxon>
        <taxon>Embryophyta</taxon>
        <taxon>Tracheophyta</taxon>
        <taxon>Spermatophyta</taxon>
        <taxon>Magnoliopsida</taxon>
        <taxon>eudicotyledons</taxon>
        <taxon>Gunneridae</taxon>
        <taxon>Pentapetalae</taxon>
        <taxon>rosids</taxon>
        <taxon>fabids</taxon>
        <taxon>Fabales</taxon>
        <taxon>Fabaceae</taxon>
        <taxon>Caesalpinioideae</taxon>
        <taxon>mimosoid clade</taxon>
        <taxon>Acacieae</taxon>
        <taxon>Acacia</taxon>
    </lineage>
</organism>
<feature type="compositionally biased region" description="Basic and acidic residues" evidence="9">
    <location>
        <begin position="9"/>
        <end position="19"/>
    </location>
</feature>
<dbReference type="InterPro" id="IPR048351">
    <property type="entry name" value="SOK_DIX"/>
</dbReference>
<sequence length="416" mass="46785">MDVAGSRRSSRDTSPDRVKSCRLHHNNNVKVPLKKVQVVYYLSRSGLLEHPHYLELTLPANEPLRLKDVLDRLVAMRGSGMPTLYSWSCKRSYKRGYVWYDLAANDIIYPSEGAEYVLKGSEIVEDCSERVQQARVSKRTQVIYQDPGFNTSRKSFHSSIHREAEDFQAEYEEHEEEYYEDGEKTSNTSSTTTPHSRCSRGVSTGELEEDHHETKPHSQTKTVKVTSVSHAPPQPSAAPTEKLPQIVQIREGKDNSSKRFEEGLEPESRSSILLQLIACGSSAVSKAAKNAPCMNNGVKKKESSSEIRVEREGVKVSSTEEEMMIKCMSENPRLLGNLQLAEKEYFSGSLVESRKLENQVHSEAMFKKSNSYNEERSGKAGIGEEEEGKGEEKEKKEKGGSRGKCIPLSSKKCSRK</sequence>
<accession>A0AAE1J9V5</accession>
<dbReference type="AlphaFoldDB" id="A0AAE1J9V5"/>
<dbReference type="GO" id="GO:0005886">
    <property type="term" value="C:plasma membrane"/>
    <property type="evidence" value="ECO:0007669"/>
    <property type="project" value="UniProtKB-SubCell"/>
</dbReference>
<evidence type="ECO:0000256" key="5">
    <source>
        <dbReference type="ARBA" id="ARBA00023136"/>
    </source>
</evidence>
<dbReference type="GO" id="GO:2000067">
    <property type="term" value="P:regulation of root morphogenesis"/>
    <property type="evidence" value="ECO:0007669"/>
    <property type="project" value="UniProtKB-ARBA"/>
</dbReference>
<name>A0AAE1J9V5_9FABA</name>
<dbReference type="GO" id="GO:0051302">
    <property type="term" value="P:regulation of cell division"/>
    <property type="evidence" value="ECO:0007669"/>
    <property type="project" value="UniProtKB-ARBA"/>
</dbReference>
<evidence type="ECO:0000259" key="10">
    <source>
        <dbReference type="Pfam" id="PF06136"/>
    </source>
</evidence>